<dbReference type="InterPro" id="IPR018357">
    <property type="entry name" value="Hexapep_transf_CS"/>
</dbReference>
<dbReference type="PATRIC" id="fig|45658.7.peg.3752"/>
<keyword evidence="2 5" id="KW-0808">Transferase</keyword>
<dbReference type="InterPro" id="IPR024688">
    <property type="entry name" value="Mac_dom"/>
</dbReference>
<dbReference type="PANTHER" id="PTHR43017">
    <property type="entry name" value="GALACTOSIDE O-ACETYLTRANSFERASE"/>
    <property type="match status" value="1"/>
</dbReference>
<evidence type="ECO:0000256" key="1">
    <source>
        <dbReference type="ARBA" id="ARBA00007274"/>
    </source>
</evidence>
<dbReference type="Pfam" id="PF00132">
    <property type="entry name" value="Hexapep"/>
    <property type="match status" value="1"/>
</dbReference>
<dbReference type="GO" id="GO:0008870">
    <property type="term" value="F:galactoside O-acetyltransferase activity"/>
    <property type="evidence" value="ECO:0007669"/>
    <property type="project" value="TreeGrafter"/>
</dbReference>
<accession>A0A1C7FHJ9</accession>
<dbReference type="GeneID" id="96873995"/>
<dbReference type="CDD" id="cd03357">
    <property type="entry name" value="LbH_MAT_GAT"/>
    <property type="match status" value="1"/>
</dbReference>
<evidence type="ECO:0000256" key="4">
    <source>
        <dbReference type="ARBA" id="ARBA00023315"/>
    </source>
</evidence>
<gene>
    <name evidence="7" type="ORF">VSVS05_03788</name>
</gene>
<dbReference type="InterPro" id="IPR011004">
    <property type="entry name" value="Trimer_LpxA-like_sf"/>
</dbReference>
<dbReference type="InterPro" id="IPR039369">
    <property type="entry name" value="LacA-like"/>
</dbReference>
<sequence>MKTEKQKMLAGEPYDAWDKTLYSERIECRKTLQQFNNALPDSAEWRDAIDRLIPNSQGAYIEPPFRCDYGTNIEIGKNFFANFNCVVLDVAKVTIGDNVLFGPNIQLYAAGHPLDVQGRVEQGIEFGLPITIGDNVWLGGSVVVCPGITIGDNSVIGAGSVVTKDIPANVVAAGNPCRVIRPLQETDRPSR</sequence>
<name>A0A1C7FHJ9_9VIBR</name>
<protein>
    <recommendedName>
        <fullName evidence="5">Acetyltransferase</fullName>
        <ecNumber evidence="5">2.3.1.-</ecNumber>
    </recommendedName>
</protein>
<comment type="similarity">
    <text evidence="1 5">Belongs to the transferase hexapeptide repeat family.</text>
</comment>
<dbReference type="RefSeq" id="WP_065546513.1">
    <property type="nucleotide sequence ID" value="NZ_CP016415.1"/>
</dbReference>
<dbReference type="InterPro" id="IPR001451">
    <property type="entry name" value="Hexapep"/>
</dbReference>
<dbReference type="AlphaFoldDB" id="A0A1C7FHJ9"/>
<evidence type="ECO:0000256" key="2">
    <source>
        <dbReference type="ARBA" id="ARBA00022679"/>
    </source>
</evidence>
<dbReference type="Proteomes" id="UP000092528">
    <property type="component" value="Chromosome 2"/>
</dbReference>
<evidence type="ECO:0000313" key="8">
    <source>
        <dbReference type="Proteomes" id="UP000092528"/>
    </source>
</evidence>
<dbReference type="EMBL" id="CP016415">
    <property type="protein sequence ID" value="ANU38824.1"/>
    <property type="molecule type" value="Genomic_DNA"/>
</dbReference>
<keyword evidence="4 5" id="KW-0012">Acyltransferase</keyword>
<dbReference type="Pfam" id="PF12464">
    <property type="entry name" value="Mac"/>
    <property type="match status" value="1"/>
</dbReference>
<feature type="domain" description="Maltose/galactoside acetyltransferase" evidence="6">
    <location>
        <begin position="5"/>
        <end position="58"/>
    </location>
</feature>
<evidence type="ECO:0000259" key="6">
    <source>
        <dbReference type="SMART" id="SM01266"/>
    </source>
</evidence>
<dbReference type="SUPFAM" id="SSF51161">
    <property type="entry name" value="Trimeric LpxA-like enzymes"/>
    <property type="match status" value="1"/>
</dbReference>
<keyword evidence="3" id="KW-0677">Repeat</keyword>
<dbReference type="STRING" id="45658.VSVS12_04305"/>
<dbReference type="Gene3D" id="2.160.10.10">
    <property type="entry name" value="Hexapeptide repeat proteins"/>
    <property type="match status" value="1"/>
</dbReference>
<dbReference type="EC" id="2.3.1.-" evidence="5"/>
<evidence type="ECO:0000256" key="5">
    <source>
        <dbReference type="RuleBase" id="RU367021"/>
    </source>
</evidence>
<dbReference type="FunFam" id="2.160.10.10:FF:000008">
    <property type="entry name" value="Maltose O-acetyltransferase"/>
    <property type="match status" value="1"/>
</dbReference>
<organism evidence="7 8">
    <name type="scientific">Vibrio scophthalmi</name>
    <dbReference type="NCBI Taxonomy" id="45658"/>
    <lineage>
        <taxon>Bacteria</taxon>
        <taxon>Pseudomonadati</taxon>
        <taxon>Pseudomonadota</taxon>
        <taxon>Gammaproteobacteria</taxon>
        <taxon>Vibrionales</taxon>
        <taxon>Vibrionaceae</taxon>
        <taxon>Vibrio</taxon>
    </lineage>
</organism>
<dbReference type="SMART" id="SM01266">
    <property type="entry name" value="Mac"/>
    <property type="match status" value="1"/>
</dbReference>
<dbReference type="PANTHER" id="PTHR43017:SF1">
    <property type="entry name" value="ACETYLTRANSFERASE YJL218W-RELATED"/>
    <property type="match status" value="1"/>
</dbReference>
<keyword evidence="8" id="KW-1185">Reference proteome</keyword>
<reference evidence="7 8" key="1">
    <citation type="submission" date="2016-07" db="EMBL/GenBank/DDBJ databases">
        <title>Genome sequencing of Vibrio scophthalmi strain VS-05, an isolated from Paralichthys olivaceus.</title>
        <authorList>
            <person name="Han H.-J."/>
        </authorList>
    </citation>
    <scope>NUCLEOTIDE SEQUENCE [LARGE SCALE GENOMIC DNA]</scope>
    <source>
        <strain evidence="7 8">VS-05</strain>
    </source>
</reference>
<evidence type="ECO:0000313" key="7">
    <source>
        <dbReference type="EMBL" id="ANU38824.1"/>
    </source>
</evidence>
<dbReference type="PROSITE" id="PS00101">
    <property type="entry name" value="HEXAPEP_TRANSFERASES"/>
    <property type="match status" value="1"/>
</dbReference>
<proteinExistence type="inferred from homology"/>
<evidence type="ECO:0000256" key="3">
    <source>
        <dbReference type="ARBA" id="ARBA00022737"/>
    </source>
</evidence>